<dbReference type="HOGENOM" id="CLU_2400025_0_0_1"/>
<proteinExistence type="predicted"/>
<dbReference type="Proteomes" id="UP000054477">
    <property type="component" value="Unassembled WGS sequence"/>
</dbReference>
<organism evidence="1 2">
    <name type="scientific">Laccaria amethystina LaAM-08-1</name>
    <dbReference type="NCBI Taxonomy" id="1095629"/>
    <lineage>
        <taxon>Eukaryota</taxon>
        <taxon>Fungi</taxon>
        <taxon>Dikarya</taxon>
        <taxon>Basidiomycota</taxon>
        <taxon>Agaricomycotina</taxon>
        <taxon>Agaricomycetes</taxon>
        <taxon>Agaricomycetidae</taxon>
        <taxon>Agaricales</taxon>
        <taxon>Agaricineae</taxon>
        <taxon>Hydnangiaceae</taxon>
        <taxon>Laccaria</taxon>
    </lineage>
</organism>
<keyword evidence="2" id="KW-1185">Reference proteome</keyword>
<gene>
    <name evidence="1" type="ORF">K443DRAFT_408473</name>
</gene>
<evidence type="ECO:0000313" key="2">
    <source>
        <dbReference type="Proteomes" id="UP000054477"/>
    </source>
</evidence>
<reference evidence="2" key="2">
    <citation type="submission" date="2015-01" db="EMBL/GenBank/DDBJ databases">
        <title>Evolutionary Origins and Diversification of the Mycorrhizal Mutualists.</title>
        <authorList>
            <consortium name="DOE Joint Genome Institute"/>
            <consortium name="Mycorrhizal Genomics Consortium"/>
            <person name="Kohler A."/>
            <person name="Kuo A."/>
            <person name="Nagy L.G."/>
            <person name="Floudas D."/>
            <person name="Copeland A."/>
            <person name="Barry K.W."/>
            <person name="Cichocki N."/>
            <person name="Veneault-Fourrey C."/>
            <person name="LaButti K."/>
            <person name="Lindquist E.A."/>
            <person name="Lipzen A."/>
            <person name="Lundell T."/>
            <person name="Morin E."/>
            <person name="Murat C."/>
            <person name="Riley R."/>
            <person name="Ohm R."/>
            <person name="Sun H."/>
            <person name="Tunlid A."/>
            <person name="Henrissat B."/>
            <person name="Grigoriev I.V."/>
            <person name="Hibbett D.S."/>
            <person name="Martin F."/>
        </authorList>
    </citation>
    <scope>NUCLEOTIDE SEQUENCE [LARGE SCALE GENOMIC DNA]</scope>
    <source>
        <strain evidence="2">LaAM-08-1</strain>
    </source>
</reference>
<dbReference type="EMBL" id="KN838860">
    <property type="protein sequence ID" value="KIJ93173.1"/>
    <property type="molecule type" value="Genomic_DNA"/>
</dbReference>
<accession>A0A0C9WWH2</accession>
<sequence length="93" mass="10362">MSDSAGVALLTDQYPGSTGDEPMAFVCLNPVNTWPAFKPLEVKTQVQLRVRRTFAALYDTPAWLPIVEGEILFSNGIKIMKKDYTNSMSFCNN</sequence>
<protein>
    <submittedName>
        <fullName evidence="1">Uncharacterized protein</fullName>
    </submittedName>
</protein>
<evidence type="ECO:0000313" key="1">
    <source>
        <dbReference type="EMBL" id="KIJ93173.1"/>
    </source>
</evidence>
<name>A0A0C9WWH2_9AGAR</name>
<reference evidence="1 2" key="1">
    <citation type="submission" date="2014-04" db="EMBL/GenBank/DDBJ databases">
        <authorList>
            <consortium name="DOE Joint Genome Institute"/>
            <person name="Kuo A."/>
            <person name="Kohler A."/>
            <person name="Nagy L.G."/>
            <person name="Floudas D."/>
            <person name="Copeland A."/>
            <person name="Barry K.W."/>
            <person name="Cichocki N."/>
            <person name="Veneault-Fourrey C."/>
            <person name="LaButti K."/>
            <person name="Lindquist E.A."/>
            <person name="Lipzen A."/>
            <person name="Lundell T."/>
            <person name="Morin E."/>
            <person name="Murat C."/>
            <person name="Sun H."/>
            <person name="Tunlid A."/>
            <person name="Henrissat B."/>
            <person name="Grigoriev I.V."/>
            <person name="Hibbett D.S."/>
            <person name="Martin F."/>
            <person name="Nordberg H.P."/>
            <person name="Cantor M.N."/>
            <person name="Hua S.X."/>
        </authorList>
    </citation>
    <scope>NUCLEOTIDE SEQUENCE [LARGE SCALE GENOMIC DNA]</scope>
    <source>
        <strain evidence="1 2">LaAM-08-1</strain>
    </source>
</reference>
<dbReference type="AlphaFoldDB" id="A0A0C9WWH2"/>